<organism evidence="2 3">
    <name type="scientific">Tagetes erecta</name>
    <name type="common">African marigold</name>
    <dbReference type="NCBI Taxonomy" id="13708"/>
    <lineage>
        <taxon>Eukaryota</taxon>
        <taxon>Viridiplantae</taxon>
        <taxon>Streptophyta</taxon>
        <taxon>Embryophyta</taxon>
        <taxon>Tracheophyta</taxon>
        <taxon>Spermatophyta</taxon>
        <taxon>Magnoliopsida</taxon>
        <taxon>eudicotyledons</taxon>
        <taxon>Gunneridae</taxon>
        <taxon>Pentapetalae</taxon>
        <taxon>asterids</taxon>
        <taxon>campanulids</taxon>
        <taxon>Asterales</taxon>
        <taxon>Asteraceae</taxon>
        <taxon>Asteroideae</taxon>
        <taxon>Heliantheae alliance</taxon>
        <taxon>Tageteae</taxon>
        <taxon>Tagetes</taxon>
    </lineage>
</organism>
<evidence type="ECO:0000313" key="2">
    <source>
        <dbReference type="EMBL" id="KAK1419705.1"/>
    </source>
</evidence>
<dbReference type="PANTHER" id="PTHR32002:SF60">
    <property type="entry name" value="PLANT REGULATOR RWP-RK FAMILY PROTEIN-RELATED"/>
    <property type="match status" value="1"/>
</dbReference>
<gene>
    <name evidence="2" type="ORF">QVD17_28978</name>
</gene>
<proteinExistence type="predicted"/>
<dbReference type="InterPro" id="IPR034891">
    <property type="entry name" value="PB1_NLP"/>
</dbReference>
<protein>
    <recommendedName>
        <fullName evidence="1">PB1 domain-containing protein</fullName>
    </recommendedName>
</protein>
<dbReference type="PANTHER" id="PTHR32002">
    <property type="entry name" value="PROTEIN NLP8"/>
    <property type="match status" value="1"/>
</dbReference>
<feature type="domain" description="PB1" evidence="1">
    <location>
        <begin position="102"/>
        <end position="186"/>
    </location>
</feature>
<comment type="caution">
    <text evidence="2">The sequence shown here is derived from an EMBL/GenBank/DDBJ whole genome shotgun (WGS) entry which is preliminary data.</text>
</comment>
<dbReference type="EMBL" id="JAUHHV010000007">
    <property type="protein sequence ID" value="KAK1419705.1"/>
    <property type="molecule type" value="Genomic_DNA"/>
</dbReference>
<reference evidence="2" key="1">
    <citation type="journal article" date="2023" name="bioRxiv">
        <title>Improved chromosome-level genome assembly for marigold (Tagetes erecta).</title>
        <authorList>
            <person name="Jiang F."/>
            <person name="Yuan L."/>
            <person name="Wang S."/>
            <person name="Wang H."/>
            <person name="Xu D."/>
            <person name="Wang A."/>
            <person name="Fan W."/>
        </authorList>
    </citation>
    <scope>NUCLEOTIDE SEQUENCE</scope>
    <source>
        <strain evidence="2">WSJ</strain>
        <tissue evidence="2">Leaf</tissue>
    </source>
</reference>
<accession>A0AAD8KB86</accession>
<dbReference type="Proteomes" id="UP001229421">
    <property type="component" value="Unassembled WGS sequence"/>
</dbReference>
<dbReference type="PROSITE" id="PS51745">
    <property type="entry name" value="PB1"/>
    <property type="match status" value="1"/>
</dbReference>
<dbReference type="SUPFAM" id="SSF54277">
    <property type="entry name" value="CAD &amp; PB1 domains"/>
    <property type="match status" value="1"/>
</dbReference>
<dbReference type="InterPro" id="IPR045012">
    <property type="entry name" value="NLP"/>
</dbReference>
<dbReference type="InterPro" id="IPR053793">
    <property type="entry name" value="PB1-like"/>
</dbReference>
<dbReference type="InterPro" id="IPR000270">
    <property type="entry name" value="PB1_dom"/>
</dbReference>
<evidence type="ECO:0000259" key="1">
    <source>
        <dbReference type="PROSITE" id="PS51745"/>
    </source>
</evidence>
<dbReference type="SMART" id="SM00666">
    <property type="entry name" value="PB1"/>
    <property type="match status" value="1"/>
</dbReference>
<dbReference type="Gene3D" id="3.10.20.90">
    <property type="entry name" value="Phosphatidylinositol 3-kinase Catalytic Subunit, Chain A, domain 1"/>
    <property type="match status" value="1"/>
</dbReference>
<sequence>MDSIHGVSGSFQIASKRTHSPFPATKIETFTPCSWSSSSGHSLSGDGVLKRTKSDAELYALNDKNQEPNIIVRSHSHKSLIKPKTCHDKHPRKPHVQREDNLWSVKVSFGEEKTRFRMQKDWGYSDLLQEIARRFCLNDSSGYQLKYLDDDDEWVLLTCDADVEECIDVYQSFRKNGTIRLTLHEPKIYVGVGSSLGSNVPFVR</sequence>
<dbReference type="CDD" id="cd06407">
    <property type="entry name" value="PB1_NLP"/>
    <property type="match status" value="1"/>
</dbReference>
<dbReference type="AlphaFoldDB" id="A0AAD8KB86"/>
<keyword evidence="3" id="KW-1185">Reference proteome</keyword>
<name>A0AAD8KB86_TARER</name>
<dbReference type="GO" id="GO:0003700">
    <property type="term" value="F:DNA-binding transcription factor activity"/>
    <property type="evidence" value="ECO:0007669"/>
    <property type="project" value="InterPro"/>
</dbReference>
<evidence type="ECO:0000313" key="3">
    <source>
        <dbReference type="Proteomes" id="UP001229421"/>
    </source>
</evidence>
<dbReference type="Pfam" id="PF00564">
    <property type="entry name" value="PB1"/>
    <property type="match status" value="1"/>
</dbReference>